<proteinExistence type="predicted"/>
<accession>A0ACB8A7U8</accession>
<dbReference type="Proteomes" id="UP000790377">
    <property type="component" value="Unassembled WGS sequence"/>
</dbReference>
<name>A0ACB8A7U8_9AGAM</name>
<protein>
    <submittedName>
        <fullName evidence="1">Uncharacterized protein</fullName>
    </submittedName>
</protein>
<evidence type="ECO:0000313" key="1">
    <source>
        <dbReference type="EMBL" id="KAH7909297.1"/>
    </source>
</evidence>
<organism evidence="1 2">
    <name type="scientific">Hygrophoropsis aurantiaca</name>
    <dbReference type="NCBI Taxonomy" id="72124"/>
    <lineage>
        <taxon>Eukaryota</taxon>
        <taxon>Fungi</taxon>
        <taxon>Dikarya</taxon>
        <taxon>Basidiomycota</taxon>
        <taxon>Agaricomycotina</taxon>
        <taxon>Agaricomycetes</taxon>
        <taxon>Agaricomycetidae</taxon>
        <taxon>Boletales</taxon>
        <taxon>Coniophorineae</taxon>
        <taxon>Hygrophoropsidaceae</taxon>
        <taxon>Hygrophoropsis</taxon>
    </lineage>
</organism>
<reference evidence="1" key="1">
    <citation type="journal article" date="2021" name="New Phytol.">
        <title>Evolutionary innovations through gain and loss of genes in the ectomycorrhizal Boletales.</title>
        <authorList>
            <person name="Wu G."/>
            <person name="Miyauchi S."/>
            <person name="Morin E."/>
            <person name="Kuo A."/>
            <person name="Drula E."/>
            <person name="Varga T."/>
            <person name="Kohler A."/>
            <person name="Feng B."/>
            <person name="Cao Y."/>
            <person name="Lipzen A."/>
            <person name="Daum C."/>
            <person name="Hundley H."/>
            <person name="Pangilinan J."/>
            <person name="Johnson J."/>
            <person name="Barry K."/>
            <person name="LaButti K."/>
            <person name="Ng V."/>
            <person name="Ahrendt S."/>
            <person name="Min B."/>
            <person name="Choi I.G."/>
            <person name="Park H."/>
            <person name="Plett J.M."/>
            <person name="Magnuson J."/>
            <person name="Spatafora J.W."/>
            <person name="Nagy L.G."/>
            <person name="Henrissat B."/>
            <person name="Grigoriev I.V."/>
            <person name="Yang Z.L."/>
            <person name="Xu J."/>
            <person name="Martin F.M."/>
        </authorList>
    </citation>
    <scope>NUCLEOTIDE SEQUENCE</scope>
    <source>
        <strain evidence="1">ATCC 28755</strain>
    </source>
</reference>
<dbReference type="EMBL" id="MU267768">
    <property type="protein sequence ID" value="KAH7909297.1"/>
    <property type="molecule type" value="Genomic_DNA"/>
</dbReference>
<gene>
    <name evidence="1" type="ORF">BJ138DRAFT_1199843</name>
</gene>
<keyword evidence="2" id="KW-1185">Reference proteome</keyword>
<evidence type="ECO:0000313" key="2">
    <source>
        <dbReference type="Proteomes" id="UP000790377"/>
    </source>
</evidence>
<comment type="caution">
    <text evidence="1">The sequence shown here is derived from an EMBL/GenBank/DDBJ whole genome shotgun (WGS) entry which is preliminary data.</text>
</comment>
<sequence length="307" mass="33921">MTCSDERHNENANVSSEIIHTVTPTDTLPRLALRYGVPIAALRRANHLWPTDPIHLRTELVIPRDGVPLPKPKSTSIPQSHHSTHGSTITHTSSRPNVPPPHHPIAITSSFNLFDSIRAAFPARMSLDSMSSRTSLSEDADGSHEMNNFGIRHHVRRGSVRRRRRHRSRDDDLLDLSSDQDVDTDLDTSVNGDGGAFSGPAGPVPKHYLGHALQYADDEARGKSPFGFNSDIEHSSGNAHPLRTSGKRSSRVLDIRSSGLRIDPQPYTTNTRSQTQSETLVNPISPIRTSQLAPEPAMLFPVHRTQR</sequence>